<feature type="compositionally biased region" description="Basic and acidic residues" evidence="1">
    <location>
        <begin position="269"/>
        <end position="282"/>
    </location>
</feature>
<evidence type="ECO:0000256" key="1">
    <source>
        <dbReference type="SAM" id="MobiDB-lite"/>
    </source>
</evidence>
<gene>
    <name evidence="2" type="ORF">SCF082_LOCUS48368</name>
</gene>
<comment type="caution">
    <text evidence="2">The sequence shown here is derived from an EMBL/GenBank/DDBJ whole genome shotgun (WGS) entry which is preliminary data.</text>
</comment>
<organism evidence="2 3">
    <name type="scientific">Durusdinium trenchii</name>
    <dbReference type="NCBI Taxonomy" id="1381693"/>
    <lineage>
        <taxon>Eukaryota</taxon>
        <taxon>Sar</taxon>
        <taxon>Alveolata</taxon>
        <taxon>Dinophyceae</taxon>
        <taxon>Suessiales</taxon>
        <taxon>Symbiodiniaceae</taxon>
        <taxon>Durusdinium</taxon>
    </lineage>
</organism>
<feature type="compositionally biased region" description="Low complexity" evidence="1">
    <location>
        <begin position="106"/>
        <end position="122"/>
    </location>
</feature>
<feature type="compositionally biased region" description="Low complexity" evidence="1">
    <location>
        <begin position="166"/>
        <end position="194"/>
    </location>
</feature>
<reference evidence="2 3" key="1">
    <citation type="submission" date="2024-02" db="EMBL/GenBank/DDBJ databases">
        <authorList>
            <person name="Chen Y."/>
            <person name="Shah S."/>
            <person name="Dougan E. K."/>
            <person name="Thang M."/>
            <person name="Chan C."/>
        </authorList>
    </citation>
    <scope>NUCLEOTIDE SEQUENCE [LARGE SCALE GENOMIC DNA]</scope>
</reference>
<accession>A0ABP0RWG7</accession>
<evidence type="ECO:0000313" key="2">
    <source>
        <dbReference type="EMBL" id="CAK9103566.1"/>
    </source>
</evidence>
<feature type="region of interest" description="Disordered" evidence="1">
    <location>
        <begin position="1"/>
        <end position="75"/>
    </location>
</feature>
<evidence type="ECO:0008006" key="4">
    <source>
        <dbReference type="Google" id="ProtNLM"/>
    </source>
</evidence>
<evidence type="ECO:0000313" key="3">
    <source>
        <dbReference type="Proteomes" id="UP001642464"/>
    </source>
</evidence>
<feature type="region of interest" description="Disordered" evidence="1">
    <location>
        <begin position="106"/>
        <end position="208"/>
    </location>
</feature>
<proteinExistence type="predicted"/>
<feature type="compositionally biased region" description="Pro residues" evidence="1">
    <location>
        <begin position="233"/>
        <end position="256"/>
    </location>
</feature>
<feature type="compositionally biased region" description="Low complexity" evidence="1">
    <location>
        <begin position="1"/>
        <end position="19"/>
    </location>
</feature>
<name>A0ABP0RWG7_9DINO</name>
<sequence>MGKPSAGKGKYGKSKASPSRGKGKTFRREEGRSYPDESARSESLKARLINKQREGGEDAKKSLPPEPELDDKATQLREKLMLKKRKLTAHGDKEVETAKFATAGAAARGAAALASTGAASTTRRVEMKVTASPSSPPSVTVEADQVARPTEQPKVASAPAAEQSKVVAAPPAVVSAAAPQTEPPQAQAQVQSQPRGKPAKDAPAGAVTAAAGKAFVAAPKLAEFEVPKQKPGHPVPASPGKPLPGKPPQSTPPPKTLTPSKLGQVPPKAEPKARQSSGEKRKALMMALLQRQVSTPRKRPALLATGGAQAMAEVAEELKFQQKWFNENRPRWMPYLSQEAKQYRGVQPFSMQKAQELEDYLKGIGAFKGRVL</sequence>
<feature type="region of interest" description="Disordered" evidence="1">
    <location>
        <begin position="224"/>
        <end position="282"/>
    </location>
</feature>
<protein>
    <recommendedName>
        <fullName evidence="4">Ribosome biogenesis protein NOP53</fullName>
    </recommendedName>
</protein>
<keyword evidence="3" id="KW-1185">Reference proteome</keyword>
<dbReference type="EMBL" id="CAXAMM010042206">
    <property type="protein sequence ID" value="CAK9103566.1"/>
    <property type="molecule type" value="Genomic_DNA"/>
</dbReference>
<feature type="compositionally biased region" description="Basic and acidic residues" evidence="1">
    <location>
        <begin position="26"/>
        <end position="63"/>
    </location>
</feature>
<dbReference type="Proteomes" id="UP001642464">
    <property type="component" value="Unassembled WGS sequence"/>
</dbReference>